<proteinExistence type="predicted"/>
<comment type="caution">
    <text evidence="1">The sequence shown here is derived from an EMBL/GenBank/DDBJ whole genome shotgun (WGS) entry which is preliminary data.</text>
</comment>
<keyword evidence="2" id="KW-1185">Reference proteome</keyword>
<gene>
    <name evidence="1" type="ORF">V1264_023405</name>
</gene>
<sequence length="56" mass="6292">MCDLSEISIQKVRLWSTEASKTLSCVRKTSVEGAHEELVARAFPALELGRWDSCRP</sequence>
<dbReference type="EMBL" id="JBAMIC010000011">
    <property type="protein sequence ID" value="KAK7100446.1"/>
    <property type="molecule type" value="Genomic_DNA"/>
</dbReference>
<protein>
    <submittedName>
        <fullName evidence="1">Uncharacterized protein</fullName>
    </submittedName>
</protein>
<name>A0AAN9B8A1_9CAEN</name>
<evidence type="ECO:0000313" key="2">
    <source>
        <dbReference type="Proteomes" id="UP001374579"/>
    </source>
</evidence>
<dbReference type="AlphaFoldDB" id="A0AAN9B8A1"/>
<dbReference type="Proteomes" id="UP001374579">
    <property type="component" value="Unassembled WGS sequence"/>
</dbReference>
<reference evidence="1 2" key="1">
    <citation type="submission" date="2024-02" db="EMBL/GenBank/DDBJ databases">
        <title>Chromosome-scale genome assembly of the rough periwinkle Littorina saxatilis.</title>
        <authorList>
            <person name="De Jode A."/>
            <person name="Faria R."/>
            <person name="Formenti G."/>
            <person name="Sims Y."/>
            <person name="Smith T.P."/>
            <person name="Tracey A."/>
            <person name="Wood J.M.D."/>
            <person name="Zagrodzka Z.B."/>
            <person name="Johannesson K."/>
            <person name="Butlin R.K."/>
            <person name="Leder E.H."/>
        </authorList>
    </citation>
    <scope>NUCLEOTIDE SEQUENCE [LARGE SCALE GENOMIC DNA]</scope>
    <source>
        <strain evidence="1">Snail1</strain>
        <tissue evidence="1">Muscle</tissue>
    </source>
</reference>
<accession>A0AAN9B8A1</accession>
<evidence type="ECO:0000313" key="1">
    <source>
        <dbReference type="EMBL" id="KAK7100446.1"/>
    </source>
</evidence>
<organism evidence="1 2">
    <name type="scientific">Littorina saxatilis</name>
    <dbReference type="NCBI Taxonomy" id="31220"/>
    <lineage>
        <taxon>Eukaryota</taxon>
        <taxon>Metazoa</taxon>
        <taxon>Spiralia</taxon>
        <taxon>Lophotrochozoa</taxon>
        <taxon>Mollusca</taxon>
        <taxon>Gastropoda</taxon>
        <taxon>Caenogastropoda</taxon>
        <taxon>Littorinimorpha</taxon>
        <taxon>Littorinoidea</taxon>
        <taxon>Littorinidae</taxon>
        <taxon>Littorina</taxon>
    </lineage>
</organism>